<dbReference type="Proteomes" id="UP000234662">
    <property type="component" value="Unassembled WGS sequence"/>
</dbReference>
<name>A0A2I1R359_9ACTN</name>
<evidence type="ECO:0000256" key="4">
    <source>
        <dbReference type="ARBA" id="ARBA00022807"/>
    </source>
</evidence>
<feature type="region of interest" description="Disordered" evidence="5">
    <location>
        <begin position="1"/>
        <end position="48"/>
    </location>
</feature>
<comment type="caution">
    <text evidence="7">The sequence shown here is derived from an EMBL/GenBank/DDBJ whole genome shotgun (WGS) entry which is preliminary data.</text>
</comment>
<keyword evidence="4" id="KW-0788">Thiol protease</keyword>
<dbReference type="Gene3D" id="1.10.530.10">
    <property type="match status" value="1"/>
</dbReference>
<dbReference type="CDD" id="cd13399">
    <property type="entry name" value="Slt35-like"/>
    <property type="match status" value="1"/>
</dbReference>
<evidence type="ECO:0000313" key="8">
    <source>
        <dbReference type="Proteomes" id="UP000234662"/>
    </source>
</evidence>
<evidence type="ECO:0000256" key="2">
    <source>
        <dbReference type="ARBA" id="ARBA00022670"/>
    </source>
</evidence>
<dbReference type="PANTHER" id="PTHR47359">
    <property type="entry name" value="PEPTIDOGLYCAN DL-ENDOPEPTIDASE CWLO"/>
    <property type="match status" value="1"/>
</dbReference>
<protein>
    <recommendedName>
        <fullName evidence="6">NlpC/P60 domain-containing protein</fullName>
    </recommendedName>
</protein>
<sequence length="407" mass="41765">MPRRGRRPGDAGPVQRRRRRGTRLHGPGQRRNRPLRRPGAGAAMTHLSRPSRATRLAQLLAALCAVLILAGCTSGVVVIRDNAEGNGGGGAGGGLNTAAVPAEFVGPLTEFGSMCEGISPPLLAAQIKAESNFQKGAVSPAGAMGYTQFMPGTWAAYGDGGDPNNPRDAVKAQATYDCAMLKIAADRGCTGEAAVKVMLAMYNAGPGGVSGCEVPANGETEIYVPRILAYVEEFTAADGGLTGNAETGSPRGPFRYDQSKTPGQNVVLAAMSQIGLPYAWGGGSLTGPSKGITDGGTADSHGDYNKIGFDCSGLSRYAIYQGSRGKVTIGRHTSAQEAGGTPVPLDQLQAGDLILWPGHVAIARGDGKTMVEAQQSGTLIKVSPLRPGGVGRRYVGAGTNAGHQDAA</sequence>
<dbReference type="GO" id="GO:0008234">
    <property type="term" value="F:cysteine-type peptidase activity"/>
    <property type="evidence" value="ECO:0007669"/>
    <property type="project" value="UniProtKB-KW"/>
</dbReference>
<dbReference type="Pfam" id="PF00877">
    <property type="entry name" value="NLPC_P60"/>
    <property type="match status" value="1"/>
</dbReference>
<feature type="domain" description="NlpC/P60" evidence="6">
    <location>
        <begin position="260"/>
        <end position="401"/>
    </location>
</feature>
<evidence type="ECO:0000256" key="5">
    <source>
        <dbReference type="SAM" id="MobiDB-lite"/>
    </source>
</evidence>
<dbReference type="Pfam" id="PF01464">
    <property type="entry name" value="SLT"/>
    <property type="match status" value="1"/>
</dbReference>
<accession>A0A2I1R359</accession>
<dbReference type="InterPro" id="IPR051794">
    <property type="entry name" value="PG_Endopeptidase_C40"/>
</dbReference>
<dbReference type="InterPro" id="IPR038765">
    <property type="entry name" value="Papain-like_cys_pep_sf"/>
</dbReference>
<evidence type="ECO:0000259" key="6">
    <source>
        <dbReference type="PROSITE" id="PS51935"/>
    </source>
</evidence>
<evidence type="ECO:0000256" key="3">
    <source>
        <dbReference type="ARBA" id="ARBA00022801"/>
    </source>
</evidence>
<reference evidence="7 8" key="1">
    <citation type="submission" date="2017-12" db="EMBL/GenBank/DDBJ databases">
        <title>Phylogenetic diversity of female urinary microbiome.</title>
        <authorList>
            <person name="Thomas-White K."/>
            <person name="Wolfe A.J."/>
        </authorList>
    </citation>
    <scope>NUCLEOTIDE SEQUENCE [LARGE SCALE GENOMIC DNA]</scope>
    <source>
        <strain evidence="7 8">UMB0777</strain>
    </source>
</reference>
<feature type="compositionally biased region" description="Basic residues" evidence="5">
    <location>
        <begin position="15"/>
        <end position="36"/>
    </location>
</feature>
<dbReference type="InterPro" id="IPR023346">
    <property type="entry name" value="Lysozyme-like_dom_sf"/>
</dbReference>
<dbReference type="PANTHER" id="PTHR47359:SF3">
    <property type="entry name" value="NLP_P60 DOMAIN-CONTAINING PROTEIN-RELATED"/>
    <property type="match status" value="1"/>
</dbReference>
<keyword evidence="3" id="KW-0378">Hydrolase</keyword>
<dbReference type="AlphaFoldDB" id="A0A2I1R359"/>
<dbReference type="SUPFAM" id="SSF53955">
    <property type="entry name" value="Lysozyme-like"/>
    <property type="match status" value="1"/>
</dbReference>
<dbReference type="Gene3D" id="3.90.1720.10">
    <property type="entry name" value="endopeptidase domain like (from Nostoc punctiforme)"/>
    <property type="match status" value="1"/>
</dbReference>
<dbReference type="SUPFAM" id="SSF54001">
    <property type="entry name" value="Cysteine proteinases"/>
    <property type="match status" value="1"/>
</dbReference>
<comment type="similarity">
    <text evidence="1">Belongs to the peptidase C40 family.</text>
</comment>
<proteinExistence type="inferred from homology"/>
<dbReference type="InterPro" id="IPR008258">
    <property type="entry name" value="Transglycosylase_SLT_dom_1"/>
</dbReference>
<dbReference type="PROSITE" id="PS51935">
    <property type="entry name" value="NLPC_P60"/>
    <property type="match status" value="1"/>
</dbReference>
<organism evidence="7 8">
    <name type="scientific">Gordonia terrae</name>
    <dbReference type="NCBI Taxonomy" id="2055"/>
    <lineage>
        <taxon>Bacteria</taxon>
        <taxon>Bacillati</taxon>
        <taxon>Actinomycetota</taxon>
        <taxon>Actinomycetes</taxon>
        <taxon>Mycobacteriales</taxon>
        <taxon>Gordoniaceae</taxon>
        <taxon>Gordonia</taxon>
    </lineage>
</organism>
<keyword evidence="2" id="KW-0645">Protease</keyword>
<dbReference type="InterPro" id="IPR000064">
    <property type="entry name" value="NLP_P60_dom"/>
</dbReference>
<dbReference type="GO" id="GO:0006508">
    <property type="term" value="P:proteolysis"/>
    <property type="evidence" value="ECO:0007669"/>
    <property type="project" value="UniProtKB-KW"/>
</dbReference>
<gene>
    <name evidence="7" type="ORF">CYJ73_21150</name>
</gene>
<dbReference type="EMBL" id="PKJC01000023">
    <property type="protein sequence ID" value="PKZ63572.1"/>
    <property type="molecule type" value="Genomic_DNA"/>
</dbReference>
<evidence type="ECO:0000256" key="1">
    <source>
        <dbReference type="ARBA" id="ARBA00007074"/>
    </source>
</evidence>
<evidence type="ECO:0000313" key="7">
    <source>
        <dbReference type="EMBL" id="PKZ63572.1"/>
    </source>
</evidence>